<keyword evidence="4" id="KW-0566">Pantothenate biosynthesis</keyword>
<evidence type="ECO:0000256" key="1">
    <source>
        <dbReference type="ARBA" id="ARBA00007870"/>
    </source>
</evidence>
<dbReference type="SUPFAM" id="SSF48179">
    <property type="entry name" value="6-phosphogluconate dehydrogenase C-terminal domain-like"/>
    <property type="match status" value="1"/>
</dbReference>
<name>A0ABW4HPD7_9BACI</name>
<dbReference type="InterPro" id="IPR013332">
    <property type="entry name" value="KPR_N"/>
</dbReference>
<dbReference type="InterPro" id="IPR036291">
    <property type="entry name" value="NAD(P)-bd_dom_sf"/>
</dbReference>
<feature type="domain" description="Ketopantoate reductase C-terminal" evidence="6">
    <location>
        <begin position="178"/>
        <end position="300"/>
    </location>
</feature>
<accession>A0ABW4HPD7</accession>
<proteinExistence type="inferred from homology"/>
<protein>
    <recommendedName>
        <fullName evidence="4">2-dehydropantoate 2-reductase</fullName>
        <ecNumber evidence="4">1.1.1.169</ecNumber>
    </recommendedName>
    <alternativeName>
        <fullName evidence="4">Ketopantoate reductase</fullName>
    </alternativeName>
</protein>
<comment type="similarity">
    <text evidence="1 4">Belongs to the ketopantoate reductase family.</text>
</comment>
<dbReference type="Proteomes" id="UP001597221">
    <property type="component" value="Unassembled WGS sequence"/>
</dbReference>
<dbReference type="EC" id="1.1.1.169" evidence="4"/>
<dbReference type="SUPFAM" id="SSF51735">
    <property type="entry name" value="NAD(P)-binding Rossmann-fold domains"/>
    <property type="match status" value="1"/>
</dbReference>
<comment type="caution">
    <text evidence="7">The sequence shown here is derived from an EMBL/GenBank/DDBJ whole genome shotgun (WGS) entry which is preliminary data.</text>
</comment>
<dbReference type="Gene3D" id="3.40.50.720">
    <property type="entry name" value="NAD(P)-binding Rossmann-like Domain"/>
    <property type="match status" value="1"/>
</dbReference>
<dbReference type="InterPro" id="IPR013752">
    <property type="entry name" value="KPA_reductase"/>
</dbReference>
<evidence type="ECO:0000313" key="8">
    <source>
        <dbReference type="Proteomes" id="UP001597221"/>
    </source>
</evidence>
<dbReference type="RefSeq" id="WP_379596530.1">
    <property type="nucleotide sequence ID" value="NZ_JBHUDE010000028.1"/>
</dbReference>
<dbReference type="EMBL" id="JBHUDE010000028">
    <property type="protein sequence ID" value="MFD1607191.1"/>
    <property type="molecule type" value="Genomic_DNA"/>
</dbReference>
<dbReference type="InterPro" id="IPR008927">
    <property type="entry name" value="6-PGluconate_DH-like_C_sf"/>
</dbReference>
<evidence type="ECO:0000256" key="4">
    <source>
        <dbReference type="RuleBase" id="RU362068"/>
    </source>
</evidence>
<organism evidence="7 8">
    <name type="scientific">Oceanobacillus luteolus</name>
    <dbReference type="NCBI Taxonomy" id="1274358"/>
    <lineage>
        <taxon>Bacteria</taxon>
        <taxon>Bacillati</taxon>
        <taxon>Bacillota</taxon>
        <taxon>Bacilli</taxon>
        <taxon>Bacillales</taxon>
        <taxon>Bacillaceae</taxon>
        <taxon>Oceanobacillus</taxon>
    </lineage>
</organism>
<keyword evidence="3 4" id="KW-0560">Oxidoreductase</keyword>
<dbReference type="PANTHER" id="PTHR21708:SF26">
    <property type="entry name" value="2-DEHYDROPANTOATE 2-REDUCTASE"/>
    <property type="match status" value="1"/>
</dbReference>
<dbReference type="PANTHER" id="PTHR21708">
    <property type="entry name" value="PROBABLE 2-DEHYDROPANTOATE 2-REDUCTASE"/>
    <property type="match status" value="1"/>
</dbReference>
<dbReference type="InterPro" id="IPR013328">
    <property type="entry name" value="6PGD_dom2"/>
</dbReference>
<dbReference type="NCBIfam" id="TIGR00745">
    <property type="entry name" value="apbA_panE"/>
    <property type="match status" value="1"/>
</dbReference>
<evidence type="ECO:0000259" key="5">
    <source>
        <dbReference type="Pfam" id="PF02558"/>
    </source>
</evidence>
<dbReference type="Pfam" id="PF02558">
    <property type="entry name" value="ApbA"/>
    <property type="match status" value="1"/>
</dbReference>
<dbReference type="Gene3D" id="1.10.1040.10">
    <property type="entry name" value="N-(1-d-carboxylethyl)-l-norvaline Dehydrogenase, domain 2"/>
    <property type="match status" value="1"/>
</dbReference>
<dbReference type="Pfam" id="PF08546">
    <property type="entry name" value="ApbA_C"/>
    <property type="match status" value="1"/>
</dbReference>
<evidence type="ECO:0000313" key="7">
    <source>
        <dbReference type="EMBL" id="MFD1607191.1"/>
    </source>
</evidence>
<evidence type="ECO:0000256" key="2">
    <source>
        <dbReference type="ARBA" id="ARBA00022857"/>
    </source>
</evidence>
<dbReference type="InterPro" id="IPR003710">
    <property type="entry name" value="ApbA"/>
</dbReference>
<comment type="function">
    <text evidence="4">Catalyzes the NADPH-dependent reduction of ketopantoate into pantoic acid.</text>
</comment>
<evidence type="ECO:0000259" key="6">
    <source>
        <dbReference type="Pfam" id="PF08546"/>
    </source>
</evidence>
<comment type="pathway">
    <text evidence="4">Cofactor biosynthesis; (R)-pantothenate biosynthesis; (R)-pantoate from 3-methyl-2-oxobutanoate: step 2/2.</text>
</comment>
<evidence type="ECO:0000256" key="3">
    <source>
        <dbReference type="ARBA" id="ARBA00023002"/>
    </source>
</evidence>
<comment type="catalytic activity">
    <reaction evidence="4">
        <text>(R)-pantoate + NADP(+) = 2-dehydropantoate + NADPH + H(+)</text>
        <dbReference type="Rhea" id="RHEA:16233"/>
        <dbReference type="ChEBI" id="CHEBI:11561"/>
        <dbReference type="ChEBI" id="CHEBI:15378"/>
        <dbReference type="ChEBI" id="CHEBI:15980"/>
        <dbReference type="ChEBI" id="CHEBI:57783"/>
        <dbReference type="ChEBI" id="CHEBI:58349"/>
        <dbReference type="EC" id="1.1.1.169"/>
    </reaction>
</comment>
<dbReference type="InterPro" id="IPR051402">
    <property type="entry name" value="KPR-Related"/>
</dbReference>
<keyword evidence="2 4" id="KW-0521">NADP</keyword>
<gene>
    <name evidence="7" type="ORF">ACFSBH_05950</name>
</gene>
<keyword evidence="8" id="KW-1185">Reference proteome</keyword>
<reference evidence="8" key="1">
    <citation type="journal article" date="2019" name="Int. J. Syst. Evol. Microbiol.">
        <title>The Global Catalogue of Microorganisms (GCM) 10K type strain sequencing project: providing services to taxonomists for standard genome sequencing and annotation.</title>
        <authorList>
            <consortium name="The Broad Institute Genomics Platform"/>
            <consortium name="The Broad Institute Genome Sequencing Center for Infectious Disease"/>
            <person name="Wu L."/>
            <person name="Ma J."/>
        </authorList>
    </citation>
    <scope>NUCLEOTIDE SEQUENCE [LARGE SCALE GENOMIC DNA]</scope>
    <source>
        <strain evidence="8">CGMCC 1.12376</strain>
    </source>
</reference>
<feature type="domain" description="Ketopantoate reductase N-terminal" evidence="5">
    <location>
        <begin position="9"/>
        <end position="150"/>
    </location>
</feature>
<sequence>MKKIRTVSLIGLGAIGAAYGSKLHQYLGDDFTVVANEERISRYQQSGIKVLEETYNFRYETPETDSGPRDLVIFSVKNAELKQAIQEIKHHIGPDTIILSLLNGISSEEEIYEATENAHILHSMCVGIDAVRENQQIRFSSLGKICFGYREDFGTEEDAQAVKTLFDAAAIPYEIPQDIWHAIWAKFMLNVGVNQVSAVKRAPYEYFHKVPSLYSWMEDAMYEVVEISKKAGVGLTDEDVKNFRPILHALSPKGKTSMLQDIEGNRKTEVEYFAGTVVELGKKYHVPTPINEQLLRMITIMEKMNALDVKASSVNI</sequence>